<organism evidence="6">
    <name type="scientific">Corethron hystrix</name>
    <dbReference type="NCBI Taxonomy" id="216773"/>
    <lineage>
        <taxon>Eukaryota</taxon>
        <taxon>Sar</taxon>
        <taxon>Stramenopiles</taxon>
        <taxon>Ochrophyta</taxon>
        <taxon>Bacillariophyta</taxon>
        <taxon>Coscinodiscophyceae</taxon>
        <taxon>Corethrophycidae</taxon>
        <taxon>Corethrales</taxon>
        <taxon>Corethraceae</taxon>
        <taxon>Corethron</taxon>
    </lineage>
</organism>
<evidence type="ECO:0000256" key="2">
    <source>
        <dbReference type="ARBA" id="ARBA00008164"/>
    </source>
</evidence>
<feature type="domain" description="Band 7" evidence="5">
    <location>
        <begin position="102"/>
        <end position="260"/>
    </location>
</feature>
<dbReference type="PANTHER" id="PTHR43327">
    <property type="entry name" value="STOMATIN-LIKE PROTEIN 2, MITOCHONDRIAL"/>
    <property type="match status" value="1"/>
</dbReference>
<dbReference type="GO" id="GO:0005739">
    <property type="term" value="C:mitochondrion"/>
    <property type="evidence" value="ECO:0007669"/>
    <property type="project" value="UniProtKB-SubCell"/>
</dbReference>
<comment type="subcellular location">
    <subcellularLocation>
        <location evidence="1">Mitochondrion</location>
    </subcellularLocation>
</comment>
<dbReference type="Pfam" id="PF16200">
    <property type="entry name" value="Band_7_C"/>
    <property type="match status" value="1"/>
</dbReference>
<dbReference type="InterPro" id="IPR032435">
    <property type="entry name" value="STML2-like_C"/>
</dbReference>
<proteinExistence type="inferred from homology"/>
<evidence type="ECO:0000259" key="5">
    <source>
        <dbReference type="SMART" id="SM00244"/>
    </source>
</evidence>
<dbReference type="PANTHER" id="PTHR43327:SF10">
    <property type="entry name" value="STOMATIN-LIKE PROTEIN 2, MITOCHONDRIAL"/>
    <property type="match status" value="1"/>
</dbReference>
<dbReference type="SUPFAM" id="SSF117892">
    <property type="entry name" value="Band 7/SPFH domain"/>
    <property type="match status" value="1"/>
</dbReference>
<dbReference type="AlphaFoldDB" id="A0A7S1BVF6"/>
<dbReference type="Pfam" id="PF01145">
    <property type="entry name" value="Band_7"/>
    <property type="match status" value="1"/>
</dbReference>
<gene>
    <name evidence="6" type="ORF">CHYS00102_LOCUS25128</name>
</gene>
<dbReference type="Gene3D" id="3.30.479.30">
    <property type="entry name" value="Band 7 domain"/>
    <property type="match status" value="1"/>
</dbReference>
<name>A0A7S1BVF6_9STRA</name>
<accession>A0A7S1BVF6</accession>
<evidence type="ECO:0000256" key="4">
    <source>
        <dbReference type="SAM" id="MobiDB-lite"/>
    </source>
</evidence>
<dbReference type="InterPro" id="IPR036013">
    <property type="entry name" value="Band_7/SPFH_dom_sf"/>
</dbReference>
<reference evidence="6" key="1">
    <citation type="submission" date="2021-01" db="EMBL/GenBank/DDBJ databases">
        <authorList>
            <person name="Corre E."/>
            <person name="Pelletier E."/>
            <person name="Niang G."/>
            <person name="Scheremetjew M."/>
            <person name="Finn R."/>
            <person name="Kale V."/>
            <person name="Holt S."/>
            <person name="Cochrane G."/>
            <person name="Meng A."/>
            <person name="Brown T."/>
            <person name="Cohen L."/>
        </authorList>
    </citation>
    <scope>NUCLEOTIDE SEQUENCE</scope>
    <source>
        <strain evidence="6">308</strain>
    </source>
</reference>
<protein>
    <recommendedName>
        <fullName evidence="5">Band 7 domain-containing protein</fullName>
    </recommendedName>
</protein>
<dbReference type="InterPro" id="IPR001972">
    <property type="entry name" value="Stomatin_HflK_fam"/>
</dbReference>
<feature type="region of interest" description="Disordered" evidence="4">
    <location>
        <begin position="440"/>
        <end position="463"/>
    </location>
</feature>
<dbReference type="FunFam" id="3.30.479.30:FF:000004">
    <property type="entry name" value="Putative membrane protease family, stomatin"/>
    <property type="match status" value="1"/>
</dbReference>
<dbReference type="InterPro" id="IPR050710">
    <property type="entry name" value="Band7/mec-2_domain"/>
</dbReference>
<dbReference type="EMBL" id="HBFR01034408">
    <property type="protein sequence ID" value="CAD8897914.1"/>
    <property type="molecule type" value="Transcribed_RNA"/>
</dbReference>
<dbReference type="SMART" id="SM00244">
    <property type="entry name" value="PHB"/>
    <property type="match status" value="1"/>
</dbReference>
<dbReference type="PRINTS" id="PR00721">
    <property type="entry name" value="STOMATIN"/>
</dbReference>
<sequence>MISLVPRADGKCIARSTRALSSVMMRKDVSYGNHWQNENHLIYGATSVQAHQRSYTLDSSQGGGSRGGGGSRDPLSAFFRTFNPVTNDNTDVYRWPVRNTNTLINICPQGYRIVLERFGKLHEIKEPGIFLAIPVVDSIAYVVDMRERALEIPPQAAITKDNVSVEVSGNVFLQFTDAAGAAYGARNPLASTMTFAQSVMRSAIGEMELDEILHGRAQLNAIIKGTLQEAAVAWGIDIRRYEITEVTPDTEIRAAMDKQAAAERTRRELVLQAEGQKRRAELTSEGVKITLQNESEGMLIKIRNEADANRTRVLYEAEGESEAIRMKADAYAKAISSVAAGLQKEGGMEAARLALAKEYVTMYGDMGSKSNTIMMNDRPADVNSLISQVALSLGAVSKSLKGGEEVNVEITDVEKAGGKKLDIEEASELAEKILDEVGVANPSKKDTPPSFMDTINSLEHKNT</sequence>
<dbReference type="GO" id="GO:0005886">
    <property type="term" value="C:plasma membrane"/>
    <property type="evidence" value="ECO:0007669"/>
    <property type="project" value="UniProtKB-ARBA"/>
</dbReference>
<comment type="similarity">
    <text evidence="2">Belongs to the band 7/mec-2 family.</text>
</comment>
<evidence type="ECO:0000313" key="6">
    <source>
        <dbReference type="EMBL" id="CAD8897914.1"/>
    </source>
</evidence>
<evidence type="ECO:0000256" key="3">
    <source>
        <dbReference type="ARBA" id="ARBA00023128"/>
    </source>
</evidence>
<dbReference type="CDD" id="cd08829">
    <property type="entry name" value="SPFH_paraslipin"/>
    <property type="match status" value="1"/>
</dbReference>
<dbReference type="GO" id="GO:0098552">
    <property type="term" value="C:side of membrane"/>
    <property type="evidence" value="ECO:0007669"/>
    <property type="project" value="UniProtKB-ARBA"/>
</dbReference>
<dbReference type="InterPro" id="IPR001107">
    <property type="entry name" value="Band_7"/>
</dbReference>
<evidence type="ECO:0000256" key="1">
    <source>
        <dbReference type="ARBA" id="ARBA00004173"/>
    </source>
</evidence>
<keyword evidence="3" id="KW-0496">Mitochondrion</keyword>
<dbReference type="GO" id="GO:0007005">
    <property type="term" value="P:mitochondrion organization"/>
    <property type="evidence" value="ECO:0007669"/>
    <property type="project" value="TreeGrafter"/>
</dbReference>